<dbReference type="STRING" id="592029.DDD_0627"/>
<evidence type="ECO:0000313" key="3">
    <source>
        <dbReference type="Proteomes" id="UP000011173"/>
    </source>
</evidence>
<feature type="signal peptide" evidence="1">
    <location>
        <begin position="1"/>
        <end position="19"/>
    </location>
</feature>
<dbReference type="eggNOG" id="ENOG5030RJI">
    <property type="taxonomic scope" value="Bacteria"/>
</dbReference>
<dbReference type="OrthoDB" id="1446025at2"/>
<name>L7W6J5_NONDD</name>
<dbReference type="Proteomes" id="UP000011173">
    <property type="component" value="Chromosome"/>
</dbReference>
<organism evidence="2 3">
    <name type="scientific">Nonlabens dokdonensis (strain DSM 17205 / KCTC 12402 / DSW-6)</name>
    <name type="common">Donghaeana dokdonensis</name>
    <dbReference type="NCBI Taxonomy" id="592029"/>
    <lineage>
        <taxon>Bacteria</taxon>
        <taxon>Pseudomonadati</taxon>
        <taxon>Bacteroidota</taxon>
        <taxon>Flavobacteriia</taxon>
        <taxon>Flavobacteriales</taxon>
        <taxon>Flavobacteriaceae</taxon>
        <taxon>Nonlabens</taxon>
    </lineage>
</organism>
<dbReference type="HOGENOM" id="CLU_857467_0_0_10"/>
<dbReference type="KEGG" id="ndo:DDD_0627"/>
<dbReference type="RefSeq" id="WP_015361252.1">
    <property type="nucleotide sequence ID" value="NC_020156.1"/>
</dbReference>
<evidence type="ECO:0000313" key="2">
    <source>
        <dbReference type="EMBL" id="AGC75754.1"/>
    </source>
</evidence>
<accession>L7W6J5</accession>
<protein>
    <recommendedName>
        <fullName evidence="4">YD repeat-containing protein</fullName>
    </recommendedName>
</protein>
<dbReference type="AlphaFoldDB" id="L7W6J5"/>
<feature type="chain" id="PRO_5003985035" description="YD repeat-containing protein" evidence="1">
    <location>
        <begin position="20"/>
        <end position="324"/>
    </location>
</feature>
<dbReference type="PATRIC" id="fig|592029.3.peg.621"/>
<evidence type="ECO:0000256" key="1">
    <source>
        <dbReference type="SAM" id="SignalP"/>
    </source>
</evidence>
<sequence>MMKKVIIIILCLAFAKANSQQTVYEKDINLHLALPFLKASDYGIHKEVTKTETVYYKSDSTGYEPAMLKVLLFNDNGLLDKDYTRIIGKYASETLYDYTYKNGKLDSLVKKASAVNFNMDVVYSHDEQGRISKETATGVYTNYTTSYEYDKDGRISRIHNKNKTGLEKMADYFYENGVLTRVEQTEYNNNKEKDASIKYIYYANGQPLFSFKDDATKVVYHEFELMTKGIEFGKEKAYSKVPELMKIYHKDPDNFTKYMRETYKDYESLVQISESKDVNFPDWTKRYKVDPYNSRMIFRKLYYKDGSSVGSTDYDTLFEMRVRR</sequence>
<dbReference type="EMBL" id="CP001397">
    <property type="protein sequence ID" value="AGC75754.1"/>
    <property type="molecule type" value="Genomic_DNA"/>
</dbReference>
<proteinExistence type="predicted"/>
<reference evidence="2 3" key="1">
    <citation type="journal article" date="2013" name="Genome Biol. Evol.">
        <title>Genomic makeup of the marine flavobacterium Nonlabens (Donghaeana) dokdonensis DSW-6 and identification of a novel class of rhodopsins.</title>
        <authorList>
            <person name="Kwon S.K."/>
            <person name="Kim B.K."/>
            <person name="Song J.Y."/>
            <person name="Kwak M.J."/>
            <person name="Lee C.H."/>
            <person name="Yoon J.H."/>
            <person name="Oh T.K."/>
            <person name="Kim J.F."/>
        </authorList>
    </citation>
    <scope>NUCLEOTIDE SEQUENCE [LARGE SCALE GENOMIC DNA]</scope>
    <source>
        <strain evidence="3">DSM 17205 / KCTC 12402 / DSW-6</strain>
    </source>
</reference>
<evidence type="ECO:0008006" key="4">
    <source>
        <dbReference type="Google" id="ProtNLM"/>
    </source>
</evidence>
<keyword evidence="1" id="KW-0732">Signal</keyword>
<gene>
    <name evidence="2" type="ordered locus">DDD_0627</name>
</gene>